<evidence type="ECO:0000256" key="4">
    <source>
        <dbReference type="ARBA" id="ARBA00033420"/>
    </source>
</evidence>
<comment type="similarity">
    <text evidence="1">Belongs to the ornithine cyclodeaminase/mu-crystallin family.</text>
</comment>
<dbReference type="PANTHER" id="PTHR13812">
    <property type="entry name" value="KETIMINE REDUCTASE MU-CRYSTALLIN"/>
    <property type="match status" value="1"/>
</dbReference>
<dbReference type="GO" id="GO:0050241">
    <property type="term" value="F:pyrroline-2-carboxylate reductase activity"/>
    <property type="evidence" value="ECO:0007669"/>
    <property type="project" value="UniProtKB-EC"/>
</dbReference>
<dbReference type="Pfam" id="PF02423">
    <property type="entry name" value="OCD_Mu_crystall"/>
    <property type="match status" value="1"/>
</dbReference>
<evidence type="ECO:0000256" key="9">
    <source>
        <dbReference type="ARBA" id="ARBA00093227"/>
    </source>
</evidence>
<evidence type="ECO:0000313" key="20">
    <source>
        <dbReference type="Proteomes" id="UP001381693"/>
    </source>
</evidence>
<comment type="catalytic activity">
    <reaction evidence="13">
        <text>L-proline + NAD(+) = 1-pyrroline-2-carboxylate + NADH + H(+)</text>
        <dbReference type="Rhea" id="RHEA:20321"/>
        <dbReference type="ChEBI" id="CHEBI:15378"/>
        <dbReference type="ChEBI" id="CHEBI:39785"/>
        <dbReference type="ChEBI" id="CHEBI:57540"/>
        <dbReference type="ChEBI" id="CHEBI:57945"/>
        <dbReference type="ChEBI" id="CHEBI:60039"/>
        <dbReference type="EC" id="1.5.1.1"/>
    </reaction>
    <physiologicalReaction direction="right-to-left" evidence="13">
        <dbReference type="Rhea" id="RHEA:20323"/>
    </physiologicalReaction>
</comment>
<keyword evidence="20" id="KW-1185">Reference proteome</keyword>
<comment type="catalytic activity">
    <reaction evidence="12">
        <text>(3R)-1,4-thiomorpholine-3-carboxylate + NADP(+) = 3,4-dehydrothiomorpholine-3-carboxylate + NADPH + 2 H(+)</text>
        <dbReference type="Rhea" id="RHEA:12500"/>
        <dbReference type="ChEBI" id="CHEBI:15378"/>
        <dbReference type="ChEBI" id="CHEBI:57783"/>
        <dbReference type="ChEBI" id="CHEBI:58349"/>
        <dbReference type="ChEBI" id="CHEBI:58517"/>
        <dbReference type="ChEBI" id="CHEBI:176873"/>
        <dbReference type="EC" id="1.5.1.25"/>
    </reaction>
    <physiologicalReaction direction="right-to-left" evidence="12">
        <dbReference type="Rhea" id="RHEA:12502"/>
    </physiologicalReaction>
</comment>
<dbReference type="PANTHER" id="PTHR13812:SF19">
    <property type="entry name" value="KETIMINE REDUCTASE MU-CRYSTALLIN"/>
    <property type="match status" value="1"/>
</dbReference>
<feature type="region of interest" description="Disordered" evidence="18">
    <location>
        <begin position="145"/>
        <end position="167"/>
    </location>
</feature>
<reference evidence="19 20" key="1">
    <citation type="submission" date="2023-11" db="EMBL/GenBank/DDBJ databases">
        <title>Halocaridina rubra genome assembly.</title>
        <authorList>
            <person name="Smith C."/>
        </authorList>
    </citation>
    <scope>NUCLEOTIDE SEQUENCE [LARGE SCALE GENOMIC DNA]</scope>
    <source>
        <strain evidence="19">EP-1</strain>
        <tissue evidence="19">Whole</tissue>
    </source>
</reference>
<evidence type="ECO:0000256" key="18">
    <source>
        <dbReference type="SAM" id="MobiDB-lite"/>
    </source>
</evidence>
<comment type="catalytic activity">
    <reaction evidence="5">
        <text>L-pipecolate + NAD(+) = Delta(1)-piperideine-2-carboxylate + NADH + H(+)</text>
        <dbReference type="Rhea" id="RHEA:30807"/>
        <dbReference type="ChEBI" id="CHEBI:15378"/>
        <dbReference type="ChEBI" id="CHEBI:57540"/>
        <dbReference type="ChEBI" id="CHEBI:57945"/>
        <dbReference type="ChEBI" id="CHEBI:61185"/>
        <dbReference type="ChEBI" id="CHEBI:77631"/>
        <dbReference type="EC" id="1.5.1.1"/>
    </reaction>
    <physiologicalReaction direction="right-to-left" evidence="5">
        <dbReference type="Rhea" id="RHEA:30809"/>
    </physiologicalReaction>
</comment>
<evidence type="ECO:0000256" key="11">
    <source>
        <dbReference type="ARBA" id="ARBA00093250"/>
    </source>
</evidence>
<comment type="catalytic activity">
    <reaction evidence="11">
        <text>(S)-cystathionine ketimine + NADH + 2 H(+) = (3R,5S)-2,3,5,6,7-pentahydro-1,4-thiazepine-3,5-dicarboxylate + NAD(+)</text>
        <dbReference type="Rhea" id="RHEA:68032"/>
        <dbReference type="ChEBI" id="CHEBI:15378"/>
        <dbReference type="ChEBI" id="CHEBI:57540"/>
        <dbReference type="ChEBI" id="CHEBI:57945"/>
        <dbReference type="ChEBI" id="CHEBI:176808"/>
        <dbReference type="ChEBI" id="CHEBI:176810"/>
    </reaction>
    <physiologicalReaction direction="left-to-right" evidence="11">
        <dbReference type="Rhea" id="RHEA:68033"/>
    </physiologicalReaction>
</comment>
<dbReference type="GO" id="GO:0005737">
    <property type="term" value="C:cytoplasm"/>
    <property type="evidence" value="ECO:0007669"/>
    <property type="project" value="TreeGrafter"/>
</dbReference>
<dbReference type="Proteomes" id="UP001381693">
    <property type="component" value="Unassembled WGS sequence"/>
</dbReference>
<evidence type="ECO:0000256" key="3">
    <source>
        <dbReference type="ARBA" id="ARBA00015173"/>
    </source>
</evidence>
<dbReference type="EC" id="1.5.1.1" evidence="16"/>
<comment type="subunit">
    <text evidence="15">Homodimer. Binds the thyroid hormone triiodothyronine (T3); T3 binding inhibits enzymatic activity.</text>
</comment>
<dbReference type="SUPFAM" id="SSF51735">
    <property type="entry name" value="NAD(P)-binding Rossmann-fold domains"/>
    <property type="match status" value="1"/>
</dbReference>
<organism evidence="19 20">
    <name type="scientific">Halocaridina rubra</name>
    <name type="common">Hawaiian red shrimp</name>
    <dbReference type="NCBI Taxonomy" id="373956"/>
    <lineage>
        <taxon>Eukaryota</taxon>
        <taxon>Metazoa</taxon>
        <taxon>Ecdysozoa</taxon>
        <taxon>Arthropoda</taxon>
        <taxon>Crustacea</taxon>
        <taxon>Multicrustacea</taxon>
        <taxon>Malacostraca</taxon>
        <taxon>Eumalacostraca</taxon>
        <taxon>Eucarida</taxon>
        <taxon>Decapoda</taxon>
        <taxon>Pleocyemata</taxon>
        <taxon>Caridea</taxon>
        <taxon>Atyoidea</taxon>
        <taxon>Atyidae</taxon>
        <taxon>Halocaridina</taxon>
    </lineage>
</organism>
<evidence type="ECO:0000256" key="15">
    <source>
        <dbReference type="ARBA" id="ARBA00093567"/>
    </source>
</evidence>
<evidence type="ECO:0000256" key="2">
    <source>
        <dbReference type="ARBA" id="ARBA00012883"/>
    </source>
</evidence>
<evidence type="ECO:0000313" key="19">
    <source>
        <dbReference type="EMBL" id="KAK7063302.1"/>
    </source>
</evidence>
<gene>
    <name evidence="19" type="ORF">SK128_023556</name>
</gene>
<comment type="catalytic activity">
    <reaction evidence="8">
        <text>(3R)-1,4-thiomorpholine-3-carboxylate + NAD(+) = 3,4-dehydrothiomorpholine-3-carboxylate + NADH + 2 H(+)</text>
        <dbReference type="Rhea" id="RHEA:12504"/>
        <dbReference type="ChEBI" id="CHEBI:15378"/>
        <dbReference type="ChEBI" id="CHEBI:57540"/>
        <dbReference type="ChEBI" id="CHEBI:57945"/>
        <dbReference type="ChEBI" id="CHEBI:58517"/>
        <dbReference type="ChEBI" id="CHEBI:176873"/>
        <dbReference type="EC" id="1.5.1.25"/>
    </reaction>
    <physiologicalReaction direction="right-to-left" evidence="8">
        <dbReference type="Rhea" id="RHEA:12506"/>
    </physiologicalReaction>
</comment>
<comment type="catalytic activity">
    <reaction evidence="9">
        <text>(S)-cystathionine ketimine + NADPH + 2 H(+) = (3R,5S)-2,3,5,6,7-pentahydro-1,4-thiazepine-3,5-dicarboxylate + NADP(+)</text>
        <dbReference type="Rhea" id="RHEA:68036"/>
        <dbReference type="ChEBI" id="CHEBI:15378"/>
        <dbReference type="ChEBI" id="CHEBI:57783"/>
        <dbReference type="ChEBI" id="CHEBI:58349"/>
        <dbReference type="ChEBI" id="CHEBI:176808"/>
        <dbReference type="ChEBI" id="CHEBI:176810"/>
    </reaction>
    <physiologicalReaction direction="left-to-right" evidence="9">
        <dbReference type="Rhea" id="RHEA:68037"/>
    </physiologicalReaction>
</comment>
<evidence type="ECO:0000256" key="17">
    <source>
        <dbReference type="ARBA" id="ARBA00093650"/>
    </source>
</evidence>
<dbReference type="EMBL" id="JAXCGZ010020884">
    <property type="protein sequence ID" value="KAK7063302.1"/>
    <property type="molecule type" value="Genomic_DNA"/>
</dbReference>
<evidence type="ECO:0000256" key="6">
    <source>
        <dbReference type="ARBA" id="ARBA00093197"/>
    </source>
</evidence>
<protein>
    <recommendedName>
        <fullName evidence="3">Ketimine reductase mu-crystallin</fullName>
        <ecNumber evidence="16">1.5.1.1</ecNumber>
        <ecNumber evidence="2">1.5.1.25</ecNumber>
    </recommendedName>
    <alternativeName>
        <fullName evidence="17">1-piperideine-2-carboxylate/1-pyrroline-2-carboxylate reductase</fullName>
    </alternativeName>
    <alternativeName>
        <fullName evidence="4">NADP-regulated thyroid-hormone-binding protein</fullName>
    </alternativeName>
</protein>
<evidence type="ECO:0000256" key="7">
    <source>
        <dbReference type="ARBA" id="ARBA00093203"/>
    </source>
</evidence>
<comment type="caution">
    <text evidence="19">The sequence shown here is derived from an EMBL/GenBank/DDBJ whole genome shotgun (WGS) entry which is preliminary data.</text>
</comment>
<evidence type="ECO:0000256" key="14">
    <source>
        <dbReference type="ARBA" id="ARBA00093273"/>
    </source>
</evidence>
<dbReference type="EC" id="1.5.1.25" evidence="2"/>
<evidence type="ECO:0000256" key="16">
    <source>
        <dbReference type="ARBA" id="ARBA00093598"/>
    </source>
</evidence>
<dbReference type="Gene3D" id="3.30.1780.10">
    <property type="entry name" value="ornithine cyclodeaminase, domain 1"/>
    <property type="match status" value="1"/>
</dbReference>
<comment type="catalytic activity">
    <reaction evidence="6">
        <text>Delta(2)-thiazoline-2-carboxylate + NADPH + 2 H(+) = L-thiazolidine-2-carboxylate + NADP(+)</text>
        <dbReference type="Rhea" id="RHEA:68072"/>
        <dbReference type="ChEBI" id="CHEBI:15378"/>
        <dbReference type="ChEBI" id="CHEBI:57783"/>
        <dbReference type="ChEBI" id="CHEBI:58349"/>
        <dbReference type="ChEBI" id="CHEBI:176895"/>
        <dbReference type="ChEBI" id="CHEBI:176896"/>
    </reaction>
    <physiologicalReaction direction="left-to-right" evidence="6">
        <dbReference type="Rhea" id="RHEA:68073"/>
    </physiologicalReaction>
</comment>
<dbReference type="InterPro" id="IPR023401">
    <property type="entry name" value="ODC_N"/>
</dbReference>
<evidence type="ECO:0000256" key="5">
    <source>
        <dbReference type="ARBA" id="ARBA00093190"/>
    </source>
</evidence>
<dbReference type="AlphaFoldDB" id="A0AAN8WEZ6"/>
<accession>A0AAN8WEZ6</accession>
<name>A0AAN8WEZ6_HALRR</name>
<comment type="catalytic activity">
    <reaction evidence="14">
        <text>L-pipecolate + NADP(+) = Delta(1)-piperideine-2-carboxylate + NADPH + H(+)</text>
        <dbReference type="Rhea" id="RHEA:12524"/>
        <dbReference type="ChEBI" id="CHEBI:15378"/>
        <dbReference type="ChEBI" id="CHEBI:57783"/>
        <dbReference type="ChEBI" id="CHEBI:58349"/>
        <dbReference type="ChEBI" id="CHEBI:61185"/>
        <dbReference type="ChEBI" id="CHEBI:77631"/>
        <dbReference type="EC" id="1.5.1.1"/>
    </reaction>
    <physiologicalReaction direction="right-to-left" evidence="14">
        <dbReference type="Rhea" id="RHEA:12526"/>
    </physiologicalReaction>
</comment>
<comment type="catalytic activity">
    <reaction evidence="7">
        <text>L-proline + NADP(+) = 1-pyrroline-2-carboxylate + NADPH + H(+)</text>
        <dbReference type="Rhea" id="RHEA:20317"/>
        <dbReference type="ChEBI" id="CHEBI:15378"/>
        <dbReference type="ChEBI" id="CHEBI:39785"/>
        <dbReference type="ChEBI" id="CHEBI:57783"/>
        <dbReference type="ChEBI" id="CHEBI:58349"/>
        <dbReference type="ChEBI" id="CHEBI:60039"/>
        <dbReference type="EC" id="1.5.1.1"/>
    </reaction>
    <physiologicalReaction direction="right-to-left" evidence="7">
        <dbReference type="Rhea" id="RHEA:20319"/>
    </physiologicalReaction>
</comment>
<evidence type="ECO:0000256" key="10">
    <source>
        <dbReference type="ARBA" id="ARBA00093248"/>
    </source>
</evidence>
<evidence type="ECO:0000256" key="1">
    <source>
        <dbReference type="ARBA" id="ARBA00008903"/>
    </source>
</evidence>
<dbReference type="InterPro" id="IPR003462">
    <property type="entry name" value="ODC_Mu_crystall"/>
</dbReference>
<evidence type="ECO:0000256" key="12">
    <source>
        <dbReference type="ARBA" id="ARBA00093263"/>
    </source>
</evidence>
<proteinExistence type="inferred from homology"/>
<evidence type="ECO:0000256" key="13">
    <source>
        <dbReference type="ARBA" id="ARBA00093264"/>
    </source>
</evidence>
<sequence length="167" mass="17953">MAFEGLGKQRASKSIKWISEEDIRRLLTWDSLLKEVRECLMAVTRGPQHPEGAVQPLRAKIPVYEDGVMLVMPGFVKGQGALATKILTHYPNNASKNISTHHAMILLMNASTGVPAAVLDGEVITEMRTAAASAVATLELVQRKGKDLDADKSPSPPGLIGVKNNGT</sequence>
<dbReference type="InterPro" id="IPR036291">
    <property type="entry name" value="NAD(P)-bd_dom_sf"/>
</dbReference>
<dbReference type="GO" id="GO:0042562">
    <property type="term" value="F:hormone binding"/>
    <property type="evidence" value="ECO:0007669"/>
    <property type="project" value="TreeGrafter"/>
</dbReference>
<evidence type="ECO:0000256" key="8">
    <source>
        <dbReference type="ARBA" id="ARBA00093226"/>
    </source>
</evidence>
<comment type="catalytic activity">
    <reaction evidence="10">
        <text>(R)-lanthionine ketimine + NADPH + 2 H(+) = (3R,5R)-1,4-thiomorpholine-3,5-dicarboxylate + NADP(+)</text>
        <dbReference type="Rhea" id="RHEA:68040"/>
        <dbReference type="ChEBI" id="CHEBI:15378"/>
        <dbReference type="ChEBI" id="CHEBI:57783"/>
        <dbReference type="ChEBI" id="CHEBI:58349"/>
        <dbReference type="ChEBI" id="CHEBI:176891"/>
        <dbReference type="ChEBI" id="CHEBI:176892"/>
    </reaction>
    <physiologicalReaction direction="left-to-right" evidence="10">
        <dbReference type="Rhea" id="RHEA:68041"/>
    </physiologicalReaction>
</comment>
<dbReference type="GO" id="GO:0047127">
    <property type="term" value="F:thiomorpholine-carboxylate dehydrogenase activity"/>
    <property type="evidence" value="ECO:0007669"/>
    <property type="project" value="UniProtKB-EC"/>
</dbReference>